<keyword evidence="3" id="KW-1185">Reference proteome</keyword>
<comment type="caution">
    <text evidence="2">The sequence shown here is derived from an EMBL/GenBank/DDBJ whole genome shotgun (WGS) entry which is preliminary data.</text>
</comment>
<dbReference type="InterPro" id="IPR013783">
    <property type="entry name" value="Ig-like_fold"/>
</dbReference>
<dbReference type="RefSeq" id="WP_345162868.1">
    <property type="nucleotide sequence ID" value="NZ_BAABGX010000001.1"/>
</dbReference>
<dbReference type="Gene3D" id="2.60.40.10">
    <property type="entry name" value="Immunoglobulins"/>
    <property type="match status" value="1"/>
</dbReference>
<dbReference type="EMBL" id="BAABGX010000001">
    <property type="protein sequence ID" value="GAA4299816.1"/>
    <property type="molecule type" value="Genomic_DNA"/>
</dbReference>
<sequence>MKNSFRTKLMTLLLLGVGVQTALAQVTFEVTKVPAKTPAQDTLFLAGNHNNWNPRNKAHSFKKAANGRYYLTMPSGKEELEYKITRGSWATGEAFTNGVAKNNRIYLAKKPIDTVRLEIESWSDFHDSPDKVHTASANVKILSNEFWMPQLNRSRRVWIYLPPDYATSGKKYPVLYMHDGQNLFDAFYGFSGEWGIDESMDKLFQEKGLSAIIVAPDNGGDQRMNEYTPWKNEKYGGGQGEAYVDFLAYTLKPYIDAHYRTMPEKKYTGVAGSSMGGLISLYAAIKHPSVFGKAGVFSPAFWVSPEVYDYVSKNKVPKDLKVVMLAGEKEGKDMVPDMARMRDLLLQKGLKKKNLQYEVHADGEHKESFWQREFPDGFTWLFGKK</sequence>
<protein>
    <submittedName>
        <fullName evidence="2">Alpha/beta hydrolase-fold protein</fullName>
    </submittedName>
</protein>
<dbReference type="GO" id="GO:0016787">
    <property type="term" value="F:hydrolase activity"/>
    <property type="evidence" value="ECO:0007669"/>
    <property type="project" value="UniProtKB-KW"/>
</dbReference>
<feature type="signal peptide" evidence="1">
    <location>
        <begin position="1"/>
        <end position="24"/>
    </location>
</feature>
<dbReference type="Proteomes" id="UP001501844">
    <property type="component" value="Unassembled WGS sequence"/>
</dbReference>
<feature type="chain" id="PRO_5046377587" evidence="1">
    <location>
        <begin position="25"/>
        <end position="385"/>
    </location>
</feature>
<dbReference type="SUPFAM" id="SSF53474">
    <property type="entry name" value="alpha/beta-Hydrolases"/>
    <property type="match status" value="1"/>
</dbReference>
<dbReference type="PANTHER" id="PTHR48098:SF6">
    <property type="entry name" value="FERRI-BACILLIBACTIN ESTERASE BESA"/>
    <property type="match status" value="1"/>
</dbReference>
<dbReference type="Pfam" id="PF00756">
    <property type="entry name" value="Esterase"/>
    <property type="match status" value="1"/>
</dbReference>
<name>A0ABP8FBN7_9BACT</name>
<dbReference type="PANTHER" id="PTHR48098">
    <property type="entry name" value="ENTEROCHELIN ESTERASE-RELATED"/>
    <property type="match status" value="1"/>
</dbReference>
<keyword evidence="1" id="KW-0732">Signal</keyword>
<reference evidence="3" key="1">
    <citation type="journal article" date="2019" name="Int. J. Syst. Evol. Microbiol.">
        <title>The Global Catalogue of Microorganisms (GCM) 10K type strain sequencing project: providing services to taxonomists for standard genome sequencing and annotation.</title>
        <authorList>
            <consortium name="The Broad Institute Genomics Platform"/>
            <consortium name="The Broad Institute Genome Sequencing Center for Infectious Disease"/>
            <person name="Wu L."/>
            <person name="Ma J."/>
        </authorList>
    </citation>
    <scope>NUCLEOTIDE SEQUENCE [LARGE SCALE GENOMIC DNA]</scope>
    <source>
        <strain evidence="3">JCM 17917</strain>
    </source>
</reference>
<evidence type="ECO:0000313" key="3">
    <source>
        <dbReference type="Proteomes" id="UP001501844"/>
    </source>
</evidence>
<dbReference type="Gene3D" id="3.40.50.1820">
    <property type="entry name" value="alpha/beta hydrolase"/>
    <property type="match status" value="1"/>
</dbReference>
<keyword evidence="2" id="KW-0378">Hydrolase</keyword>
<dbReference type="InterPro" id="IPR050583">
    <property type="entry name" value="Mycobacterial_A85_antigen"/>
</dbReference>
<evidence type="ECO:0000313" key="2">
    <source>
        <dbReference type="EMBL" id="GAA4299816.1"/>
    </source>
</evidence>
<gene>
    <name evidence="2" type="ORF">GCM10023183_09480</name>
</gene>
<dbReference type="InterPro" id="IPR000801">
    <property type="entry name" value="Esterase-like"/>
</dbReference>
<evidence type="ECO:0000256" key="1">
    <source>
        <dbReference type="SAM" id="SignalP"/>
    </source>
</evidence>
<accession>A0ABP8FBN7</accession>
<organism evidence="2 3">
    <name type="scientific">Nibribacter koreensis</name>
    <dbReference type="NCBI Taxonomy" id="1084519"/>
    <lineage>
        <taxon>Bacteria</taxon>
        <taxon>Pseudomonadati</taxon>
        <taxon>Bacteroidota</taxon>
        <taxon>Cytophagia</taxon>
        <taxon>Cytophagales</taxon>
        <taxon>Hymenobacteraceae</taxon>
        <taxon>Nibribacter</taxon>
    </lineage>
</organism>
<dbReference type="InterPro" id="IPR029058">
    <property type="entry name" value="AB_hydrolase_fold"/>
</dbReference>
<proteinExistence type="predicted"/>